<evidence type="ECO:0000313" key="8">
    <source>
        <dbReference type="EMBL" id="MDY7230109.1"/>
    </source>
</evidence>
<dbReference type="InterPro" id="IPR050638">
    <property type="entry name" value="AA-Vitamin_Transporters"/>
</dbReference>
<dbReference type="InterPro" id="IPR037185">
    <property type="entry name" value="EmrE-like"/>
</dbReference>
<evidence type="ECO:0000256" key="3">
    <source>
        <dbReference type="ARBA" id="ARBA00022692"/>
    </source>
</evidence>
<reference evidence="8 9" key="1">
    <citation type="submission" date="2023-12" db="EMBL/GenBank/DDBJ databases">
        <title>the genome sequence of Hyalangium sp. s54d21.</title>
        <authorList>
            <person name="Zhang X."/>
        </authorList>
    </citation>
    <scope>NUCLEOTIDE SEQUENCE [LARGE SCALE GENOMIC DNA]</scope>
    <source>
        <strain evidence="9">s54d21</strain>
    </source>
</reference>
<dbReference type="SUPFAM" id="SSF103481">
    <property type="entry name" value="Multidrug resistance efflux transporter EmrE"/>
    <property type="match status" value="2"/>
</dbReference>
<dbReference type="EMBL" id="JAXIVS010000010">
    <property type="protein sequence ID" value="MDY7230109.1"/>
    <property type="molecule type" value="Genomic_DNA"/>
</dbReference>
<feature type="transmembrane region" description="Helical" evidence="6">
    <location>
        <begin position="149"/>
        <end position="168"/>
    </location>
</feature>
<dbReference type="PANTHER" id="PTHR32322">
    <property type="entry name" value="INNER MEMBRANE TRANSPORTER"/>
    <property type="match status" value="1"/>
</dbReference>
<organism evidence="8 9">
    <name type="scientific">Hyalangium rubrum</name>
    <dbReference type="NCBI Taxonomy" id="3103134"/>
    <lineage>
        <taxon>Bacteria</taxon>
        <taxon>Pseudomonadati</taxon>
        <taxon>Myxococcota</taxon>
        <taxon>Myxococcia</taxon>
        <taxon>Myxococcales</taxon>
        <taxon>Cystobacterineae</taxon>
        <taxon>Archangiaceae</taxon>
        <taxon>Hyalangium</taxon>
    </lineage>
</organism>
<dbReference type="Pfam" id="PF00892">
    <property type="entry name" value="EamA"/>
    <property type="match status" value="2"/>
</dbReference>
<comment type="similarity">
    <text evidence="2">Belongs to the EamA transporter family.</text>
</comment>
<feature type="transmembrane region" description="Helical" evidence="6">
    <location>
        <begin position="97"/>
        <end position="117"/>
    </location>
</feature>
<comment type="caution">
    <text evidence="8">The sequence shown here is derived from an EMBL/GenBank/DDBJ whole genome shotgun (WGS) entry which is preliminary data.</text>
</comment>
<evidence type="ECO:0000259" key="7">
    <source>
        <dbReference type="Pfam" id="PF00892"/>
    </source>
</evidence>
<keyword evidence="9" id="KW-1185">Reference proteome</keyword>
<evidence type="ECO:0000313" key="9">
    <source>
        <dbReference type="Proteomes" id="UP001291309"/>
    </source>
</evidence>
<gene>
    <name evidence="8" type="ORF">SYV04_27185</name>
</gene>
<keyword evidence="5 6" id="KW-0472">Membrane</keyword>
<evidence type="ECO:0000256" key="2">
    <source>
        <dbReference type="ARBA" id="ARBA00007362"/>
    </source>
</evidence>
<evidence type="ECO:0000256" key="6">
    <source>
        <dbReference type="SAM" id="Phobius"/>
    </source>
</evidence>
<keyword evidence="3 6" id="KW-0812">Transmembrane</keyword>
<dbReference type="PANTHER" id="PTHR32322:SF2">
    <property type="entry name" value="EAMA DOMAIN-CONTAINING PROTEIN"/>
    <property type="match status" value="1"/>
</dbReference>
<keyword evidence="4 6" id="KW-1133">Transmembrane helix</keyword>
<evidence type="ECO:0000256" key="4">
    <source>
        <dbReference type="ARBA" id="ARBA00022989"/>
    </source>
</evidence>
<name>A0ABU5HAJ5_9BACT</name>
<feature type="transmembrane region" description="Helical" evidence="6">
    <location>
        <begin position="124"/>
        <end position="143"/>
    </location>
</feature>
<evidence type="ECO:0000256" key="1">
    <source>
        <dbReference type="ARBA" id="ARBA00004141"/>
    </source>
</evidence>
<feature type="transmembrane region" description="Helical" evidence="6">
    <location>
        <begin position="214"/>
        <end position="235"/>
    </location>
</feature>
<feature type="domain" description="EamA" evidence="7">
    <location>
        <begin position="10"/>
        <end position="140"/>
    </location>
</feature>
<dbReference type="RefSeq" id="WP_321548831.1">
    <property type="nucleotide sequence ID" value="NZ_JAXIVS010000010.1"/>
</dbReference>
<feature type="transmembrane region" description="Helical" evidence="6">
    <location>
        <begin position="40"/>
        <end position="58"/>
    </location>
</feature>
<sequence length="299" mass="30766">MMERTQRMEGLLLGTLAVAAFSLSLPATRAAVPELGGTVVGLGRAVVAAALAGALLLVRRERLPERRHWARLGLVALGVVVGFPLLSALALRDMSAAHGAVLVGLLPGATAVAAVLRAKERPSLGFWMASAAGLVCVLIFAVAQGAGGLTAGDGLVLLAVVAGALGYAEGGALARELGGWRVICWALVLAAPVLVPVVALSVGASVSQVSTRAWLGFGYVSLVSMFLGFFAWYRAMALGGVARVGQLQLLQPLLTLLWSALLLGEEVGRDTFGASLLVLLCVLAGVRSRVRQLPAPVVR</sequence>
<proteinExistence type="inferred from homology"/>
<feature type="transmembrane region" description="Helical" evidence="6">
    <location>
        <begin position="180"/>
        <end position="202"/>
    </location>
</feature>
<evidence type="ECO:0000256" key="5">
    <source>
        <dbReference type="ARBA" id="ARBA00023136"/>
    </source>
</evidence>
<comment type="subcellular location">
    <subcellularLocation>
        <location evidence="1">Membrane</location>
        <topology evidence="1">Multi-pass membrane protein</topology>
    </subcellularLocation>
</comment>
<accession>A0ABU5HAJ5</accession>
<protein>
    <submittedName>
        <fullName evidence="8">DMT family transporter</fullName>
    </submittedName>
</protein>
<dbReference type="Proteomes" id="UP001291309">
    <property type="component" value="Unassembled WGS sequence"/>
</dbReference>
<dbReference type="InterPro" id="IPR000620">
    <property type="entry name" value="EamA_dom"/>
</dbReference>
<feature type="domain" description="EamA" evidence="7">
    <location>
        <begin position="152"/>
        <end position="282"/>
    </location>
</feature>
<feature type="transmembrane region" description="Helical" evidence="6">
    <location>
        <begin position="70"/>
        <end position="91"/>
    </location>
</feature>